<proteinExistence type="predicted"/>
<accession>A0A069PCV6</accession>
<dbReference type="InterPro" id="IPR035709">
    <property type="entry name" value="YoaB-like"/>
</dbReference>
<dbReference type="SUPFAM" id="SSF55298">
    <property type="entry name" value="YjgF-like"/>
    <property type="match status" value="1"/>
</dbReference>
<comment type="caution">
    <text evidence="1">The sequence shown here is derived from an EMBL/GenBank/DDBJ whole genome shotgun (WGS) entry which is preliminary data.</text>
</comment>
<dbReference type="PANTHER" id="PTHR47328">
    <property type="match status" value="1"/>
</dbReference>
<evidence type="ECO:0000313" key="2">
    <source>
        <dbReference type="Proteomes" id="UP000027466"/>
    </source>
</evidence>
<organism evidence="1 2">
    <name type="scientific">Caballeronia glathei</name>
    <dbReference type="NCBI Taxonomy" id="60547"/>
    <lineage>
        <taxon>Bacteria</taxon>
        <taxon>Pseudomonadati</taxon>
        <taxon>Pseudomonadota</taxon>
        <taxon>Betaproteobacteria</taxon>
        <taxon>Burkholderiales</taxon>
        <taxon>Burkholderiaceae</taxon>
        <taxon>Caballeronia</taxon>
    </lineage>
</organism>
<evidence type="ECO:0000313" key="1">
    <source>
        <dbReference type="EMBL" id="KDR38455.1"/>
    </source>
</evidence>
<dbReference type="CDD" id="cd06150">
    <property type="entry name" value="YjgF_YER057c_UK114_like_2"/>
    <property type="match status" value="1"/>
</dbReference>
<dbReference type="Proteomes" id="UP000027466">
    <property type="component" value="Unassembled WGS sequence"/>
</dbReference>
<dbReference type="Gene3D" id="3.30.1330.40">
    <property type="entry name" value="RutC-like"/>
    <property type="match status" value="1"/>
</dbReference>
<dbReference type="PANTHER" id="PTHR47328:SF1">
    <property type="entry name" value="RUTC FAMILY PROTEIN YOAB"/>
    <property type="match status" value="1"/>
</dbReference>
<protein>
    <submittedName>
        <fullName evidence="1">Cytochrome C2</fullName>
    </submittedName>
</protein>
<dbReference type="AlphaFoldDB" id="A0A069PCV6"/>
<reference evidence="1 2" key="1">
    <citation type="submission" date="2014-03" db="EMBL/GenBank/DDBJ databases">
        <title>Draft Genome Sequences of Four Burkholderia Strains.</title>
        <authorList>
            <person name="Liu X.Y."/>
            <person name="Li C.X."/>
            <person name="Xu J.H."/>
        </authorList>
    </citation>
    <scope>NUCLEOTIDE SEQUENCE [LARGE SCALE GENOMIC DNA]</scope>
    <source>
        <strain evidence="1 2">DSM 50014</strain>
    </source>
</reference>
<dbReference type="InterPro" id="IPR035959">
    <property type="entry name" value="RutC-like_sf"/>
</dbReference>
<gene>
    <name evidence="1" type="ORF">BG61_39950</name>
</gene>
<dbReference type="InterPro" id="IPR006175">
    <property type="entry name" value="YjgF/YER057c/UK114"/>
</dbReference>
<sequence length="117" mass="12817">MTDIQRFETNPRLSRIVIHNGTVYVAGLTATSREGDARAQTEDILSKLDGHLKTAGTDKTRLLSVQIWVADMERDFAPMNAAWEAWVPRDATPARATCQAALAAPDIRVEIIVTAAL</sequence>
<name>A0A069PCV6_9BURK</name>
<dbReference type="RefSeq" id="WP_035940262.1">
    <property type="nucleotide sequence ID" value="NZ_CADFFX010000057.1"/>
</dbReference>
<keyword evidence="2" id="KW-1185">Reference proteome</keyword>
<dbReference type="STRING" id="60547.GCA_000751215_06768"/>
<dbReference type="EMBL" id="JFHC01000089">
    <property type="protein sequence ID" value="KDR38455.1"/>
    <property type="molecule type" value="Genomic_DNA"/>
</dbReference>
<dbReference type="Pfam" id="PF01042">
    <property type="entry name" value="Ribonuc_L-PSP"/>
    <property type="match status" value="1"/>
</dbReference>